<feature type="compositionally biased region" description="Polar residues" evidence="6">
    <location>
        <begin position="29"/>
        <end position="42"/>
    </location>
</feature>
<dbReference type="PANTHER" id="PTHR13674:SF5">
    <property type="entry name" value="UPF0389 PROTEIN CG9231"/>
    <property type="match status" value="1"/>
</dbReference>
<dbReference type="Pfam" id="PF06388">
    <property type="entry name" value="DUF1075"/>
    <property type="match status" value="1"/>
</dbReference>
<dbReference type="InterPro" id="IPR009432">
    <property type="entry name" value="DUF1075"/>
</dbReference>
<sequence length="148" mass="16701">MTQLTYSSILSRVIRQVYCNGKGKNKFMSTQGPKVETKSNPDPVQRLGPHMYAPTNLDKRMLVWVKRYPSMAEIPSQVTLDCMLQARSKVRVRICNIMIVITLIGFLIAAVSGKKEVASGNTLFKIDQDWQKNLREEHAEATNKNGST</sequence>
<evidence type="ECO:0000313" key="10">
    <source>
        <dbReference type="RefSeq" id="XP_015179038.1"/>
    </source>
</evidence>
<comment type="subcellular location">
    <subcellularLocation>
        <location evidence="1">Membrane</location>
        <topology evidence="1">Single-pass membrane protein</topology>
    </subcellularLocation>
</comment>
<evidence type="ECO:0000256" key="5">
    <source>
        <dbReference type="ARBA" id="ARBA00023136"/>
    </source>
</evidence>
<dbReference type="RefSeq" id="XP_015179037.1">
    <property type="nucleotide sequence ID" value="XM_015323551.1"/>
</dbReference>
<protein>
    <submittedName>
        <fullName evidence="9 10">UPF0389 protein CG9231</fullName>
    </submittedName>
</protein>
<evidence type="ECO:0000256" key="1">
    <source>
        <dbReference type="ARBA" id="ARBA00004167"/>
    </source>
</evidence>
<keyword evidence="8" id="KW-1185">Reference proteome</keyword>
<name>A0ABM1IFQ1_POLDO</name>
<evidence type="ECO:0000256" key="6">
    <source>
        <dbReference type="SAM" id="MobiDB-lite"/>
    </source>
</evidence>
<evidence type="ECO:0000256" key="7">
    <source>
        <dbReference type="SAM" id="Phobius"/>
    </source>
</evidence>
<evidence type="ECO:0000256" key="4">
    <source>
        <dbReference type="ARBA" id="ARBA00022989"/>
    </source>
</evidence>
<evidence type="ECO:0000256" key="3">
    <source>
        <dbReference type="ARBA" id="ARBA00022692"/>
    </source>
</evidence>
<proteinExistence type="inferred from homology"/>
<evidence type="ECO:0000313" key="9">
    <source>
        <dbReference type="RefSeq" id="XP_015179037.1"/>
    </source>
</evidence>
<dbReference type="GeneID" id="107067752"/>
<feature type="region of interest" description="Disordered" evidence="6">
    <location>
        <begin position="29"/>
        <end position="48"/>
    </location>
</feature>
<gene>
    <name evidence="9 10" type="primary">LOC107067752</name>
</gene>
<reference evidence="9 10" key="1">
    <citation type="submission" date="2025-05" db="UniProtKB">
        <authorList>
            <consortium name="RefSeq"/>
        </authorList>
    </citation>
    <scope>IDENTIFICATION</scope>
    <source>
        <tissue evidence="9 10">Whole body</tissue>
    </source>
</reference>
<dbReference type="Proteomes" id="UP000694924">
    <property type="component" value="Unplaced"/>
</dbReference>
<dbReference type="PANTHER" id="PTHR13674">
    <property type="entry name" value="GROWTH AND TRANSFORMATION-DEPENDENT PROTEIN"/>
    <property type="match status" value="1"/>
</dbReference>
<accession>A0ABM1IFQ1</accession>
<dbReference type="RefSeq" id="XP_015179038.1">
    <property type="nucleotide sequence ID" value="XM_015323552.1"/>
</dbReference>
<evidence type="ECO:0000256" key="2">
    <source>
        <dbReference type="ARBA" id="ARBA00007363"/>
    </source>
</evidence>
<keyword evidence="4 7" id="KW-1133">Transmembrane helix</keyword>
<comment type="similarity">
    <text evidence="2">Belongs to the UPF0389 family.</text>
</comment>
<feature type="transmembrane region" description="Helical" evidence="7">
    <location>
        <begin position="94"/>
        <end position="113"/>
    </location>
</feature>
<organism evidence="8 10">
    <name type="scientific">Polistes dominula</name>
    <name type="common">European paper wasp</name>
    <name type="synonym">Vespa dominula</name>
    <dbReference type="NCBI Taxonomy" id="743375"/>
    <lineage>
        <taxon>Eukaryota</taxon>
        <taxon>Metazoa</taxon>
        <taxon>Ecdysozoa</taxon>
        <taxon>Arthropoda</taxon>
        <taxon>Hexapoda</taxon>
        <taxon>Insecta</taxon>
        <taxon>Pterygota</taxon>
        <taxon>Neoptera</taxon>
        <taxon>Endopterygota</taxon>
        <taxon>Hymenoptera</taxon>
        <taxon>Apocrita</taxon>
        <taxon>Aculeata</taxon>
        <taxon>Vespoidea</taxon>
        <taxon>Vespidae</taxon>
        <taxon>Polistinae</taxon>
        <taxon>Polistini</taxon>
        <taxon>Polistes</taxon>
    </lineage>
</organism>
<keyword evidence="5 7" id="KW-0472">Membrane</keyword>
<keyword evidence="3 7" id="KW-0812">Transmembrane</keyword>
<evidence type="ECO:0000313" key="8">
    <source>
        <dbReference type="Proteomes" id="UP000694924"/>
    </source>
</evidence>